<evidence type="ECO:0000256" key="7">
    <source>
        <dbReference type="ARBA" id="ARBA00023136"/>
    </source>
</evidence>
<feature type="transmembrane region" description="Helical" evidence="8">
    <location>
        <begin position="357"/>
        <end position="376"/>
    </location>
</feature>
<dbReference type="InterPro" id="IPR011701">
    <property type="entry name" value="MFS"/>
</dbReference>
<protein>
    <recommendedName>
        <fullName evidence="8">Bcr/CflA family efflux transporter</fullName>
    </recommendedName>
</protein>
<feature type="transmembrane region" description="Helical" evidence="8">
    <location>
        <begin position="332"/>
        <end position="351"/>
    </location>
</feature>
<feature type="transmembrane region" description="Helical" evidence="8">
    <location>
        <begin position="238"/>
        <end position="258"/>
    </location>
</feature>
<evidence type="ECO:0000256" key="4">
    <source>
        <dbReference type="ARBA" id="ARBA00022475"/>
    </source>
</evidence>
<comment type="caution">
    <text evidence="8">Lacks conserved residue(s) required for the propagation of feature annotation.</text>
</comment>
<feature type="transmembrane region" description="Helical" evidence="8">
    <location>
        <begin position="270"/>
        <end position="292"/>
    </location>
</feature>
<feature type="transmembrane region" description="Helical" evidence="8">
    <location>
        <begin position="298"/>
        <end position="320"/>
    </location>
</feature>
<accession>A0A1B3WEC4</accession>
<dbReference type="KEGG" id="dpn:BCB69_04690"/>
<reference evidence="11" key="1">
    <citation type="submission" date="2016-08" db="EMBL/GenBank/DDBJ databases">
        <authorList>
            <person name="Holder M.E."/>
            <person name="Ajami N.J."/>
            <person name="Petrosino J.F."/>
        </authorList>
    </citation>
    <scope>NUCLEOTIDE SEQUENCE [LARGE SCALE GENOMIC DNA]</scope>
    <source>
        <strain evidence="11">F0677</strain>
    </source>
</reference>
<sequence length="386" mass="41558">MIVFLGIMTAIAPIATDMYVPALPLLGPYFDVNTSMIQLTLTMTMLGMALGQVIGGPISDKMGRKVPLLIGLIFFSAASLACVVSKTIYSFLFFRFLQGLSGAFGLVISRAIARDYCKGETLVQFYGLLMMVNGLAPVLSPIVGAQILRFMDWKGVFIALSMVGILMIIATIQYRETLPIHQRVSDFSVAIKNFKVLVKDSYFLGHCLIQSFIYGGFFTYIGGTSFLFQELYQVSSQAFSFIFGSIGIGLLLSGMIPAKLARTVKGVNMLAYALGVHLMGALLFLVGVLLHASMWWSVLSLSIAVIPLSVMGATSTSMALTKRNNNIGGASALLGFSAMALGGILMPFAGIAGSKNALPMAILMCLAFLLGNLVFYKYVKPCHISE</sequence>
<dbReference type="GO" id="GO:0042910">
    <property type="term" value="F:xenobiotic transmembrane transporter activity"/>
    <property type="evidence" value="ECO:0007669"/>
    <property type="project" value="InterPro"/>
</dbReference>
<evidence type="ECO:0000256" key="2">
    <source>
        <dbReference type="ARBA" id="ARBA00006236"/>
    </source>
</evidence>
<dbReference type="PANTHER" id="PTHR23502:SF132">
    <property type="entry name" value="POLYAMINE TRANSPORTER 2-RELATED"/>
    <property type="match status" value="1"/>
</dbReference>
<dbReference type="AlphaFoldDB" id="A0A1B3WEC4"/>
<evidence type="ECO:0000256" key="8">
    <source>
        <dbReference type="RuleBase" id="RU365088"/>
    </source>
</evidence>
<dbReference type="InterPro" id="IPR020846">
    <property type="entry name" value="MFS_dom"/>
</dbReference>
<keyword evidence="7 8" id="KW-0472">Membrane</keyword>
<keyword evidence="6 8" id="KW-1133">Transmembrane helix</keyword>
<evidence type="ECO:0000313" key="11">
    <source>
        <dbReference type="Proteomes" id="UP000094757"/>
    </source>
</evidence>
<feature type="transmembrane region" description="Helical" evidence="8">
    <location>
        <begin position="32"/>
        <end position="54"/>
    </location>
</feature>
<proteinExistence type="inferred from homology"/>
<name>A0A1B3WEC4_9FIRM</name>
<evidence type="ECO:0000256" key="5">
    <source>
        <dbReference type="ARBA" id="ARBA00022692"/>
    </source>
</evidence>
<evidence type="ECO:0000256" key="3">
    <source>
        <dbReference type="ARBA" id="ARBA00022448"/>
    </source>
</evidence>
<dbReference type="EMBL" id="CP017037">
    <property type="protein sequence ID" value="AOH39307.1"/>
    <property type="molecule type" value="Genomic_DNA"/>
</dbReference>
<feature type="domain" description="Major facilitator superfamily (MFS) profile" evidence="9">
    <location>
        <begin position="1"/>
        <end position="383"/>
    </location>
</feature>
<feature type="transmembrane region" description="Helical" evidence="8">
    <location>
        <begin position="153"/>
        <end position="174"/>
    </location>
</feature>
<comment type="subcellular location">
    <subcellularLocation>
        <location evidence="1 8">Cell membrane</location>
        <topology evidence="1 8">Multi-pass membrane protein</topology>
    </subcellularLocation>
</comment>
<organism evidence="10 11">
    <name type="scientific">Dialister pneumosintes</name>
    <dbReference type="NCBI Taxonomy" id="39950"/>
    <lineage>
        <taxon>Bacteria</taxon>
        <taxon>Bacillati</taxon>
        <taxon>Bacillota</taxon>
        <taxon>Negativicutes</taxon>
        <taxon>Veillonellales</taxon>
        <taxon>Veillonellaceae</taxon>
        <taxon>Dialister</taxon>
    </lineage>
</organism>
<evidence type="ECO:0000313" key="10">
    <source>
        <dbReference type="EMBL" id="AOH39307.1"/>
    </source>
</evidence>
<dbReference type="PANTHER" id="PTHR23502">
    <property type="entry name" value="MAJOR FACILITATOR SUPERFAMILY"/>
    <property type="match status" value="1"/>
</dbReference>
<gene>
    <name evidence="10" type="ORF">BCB69_04690</name>
</gene>
<dbReference type="SUPFAM" id="SSF103473">
    <property type="entry name" value="MFS general substrate transporter"/>
    <property type="match status" value="1"/>
</dbReference>
<evidence type="ECO:0000259" key="9">
    <source>
        <dbReference type="PROSITE" id="PS50850"/>
    </source>
</evidence>
<dbReference type="NCBIfam" id="TIGR00710">
    <property type="entry name" value="efflux_Bcr_CflA"/>
    <property type="match status" value="1"/>
</dbReference>
<keyword evidence="4 8" id="KW-1003">Cell membrane</keyword>
<dbReference type="PROSITE" id="PS00216">
    <property type="entry name" value="SUGAR_TRANSPORT_1"/>
    <property type="match status" value="1"/>
</dbReference>
<dbReference type="Pfam" id="PF07690">
    <property type="entry name" value="MFS_1"/>
    <property type="match status" value="1"/>
</dbReference>
<feature type="transmembrane region" description="Helical" evidence="8">
    <location>
        <begin position="92"/>
        <end position="113"/>
    </location>
</feature>
<dbReference type="PROSITE" id="PS50850">
    <property type="entry name" value="MFS"/>
    <property type="match status" value="1"/>
</dbReference>
<dbReference type="GO" id="GO:1990961">
    <property type="term" value="P:xenobiotic detoxification by transmembrane export across the plasma membrane"/>
    <property type="evidence" value="ECO:0007669"/>
    <property type="project" value="InterPro"/>
</dbReference>
<dbReference type="STRING" id="39950.BCB69_04690"/>
<keyword evidence="5 8" id="KW-0812">Transmembrane</keyword>
<feature type="transmembrane region" description="Helical" evidence="8">
    <location>
        <begin position="125"/>
        <end position="147"/>
    </location>
</feature>
<feature type="transmembrane region" description="Helical" evidence="8">
    <location>
        <begin position="202"/>
        <end position="226"/>
    </location>
</feature>
<evidence type="ECO:0000256" key="1">
    <source>
        <dbReference type="ARBA" id="ARBA00004651"/>
    </source>
</evidence>
<dbReference type="CDD" id="cd17320">
    <property type="entry name" value="MFS_MdfA_MDR_like"/>
    <property type="match status" value="1"/>
</dbReference>
<dbReference type="GO" id="GO:0005886">
    <property type="term" value="C:plasma membrane"/>
    <property type="evidence" value="ECO:0007669"/>
    <property type="project" value="UniProtKB-SubCell"/>
</dbReference>
<comment type="similarity">
    <text evidence="2 8">Belongs to the major facilitator superfamily. Bcr/CmlA family.</text>
</comment>
<dbReference type="Proteomes" id="UP000094757">
    <property type="component" value="Chromosome"/>
</dbReference>
<evidence type="ECO:0000256" key="6">
    <source>
        <dbReference type="ARBA" id="ARBA00022989"/>
    </source>
</evidence>
<keyword evidence="3 8" id="KW-0813">Transport</keyword>
<dbReference type="InterPro" id="IPR004812">
    <property type="entry name" value="Efflux_drug-R_Bcr/CmlA"/>
</dbReference>
<dbReference type="InterPro" id="IPR036259">
    <property type="entry name" value="MFS_trans_sf"/>
</dbReference>
<dbReference type="Gene3D" id="1.20.1720.10">
    <property type="entry name" value="Multidrug resistance protein D"/>
    <property type="match status" value="1"/>
</dbReference>
<feature type="transmembrane region" description="Helical" evidence="8">
    <location>
        <begin position="66"/>
        <end position="86"/>
    </location>
</feature>
<dbReference type="InterPro" id="IPR005829">
    <property type="entry name" value="Sugar_transporter_CS"/>
</dbReference>